<sequence length="358" mass="41642">MSQRRGRHYITNIYVILKTFGHDCTAPLNLCYTNEGTNKTEPYLLSLYSFKTFFLKKNALKYFLLSFTKKYLRAELRSEFNSYRDTMRSFLKTEIEGLGKEIRDEISSLRETTKADMKTIRDELTEKVERLFSMQAEPANIQTGMEQSLSDTSDRLMALENSCQSLAADHKKLQEKCIDLENRSRRQNIRILNIPEGSENNTPTAFVAKFLSKVLGEENFDGPILIDRAHRSLAPKPRKGERPRPIIARLHYYSDKEKIMSLSRSKGKLFFEGAQVHIFPDMSPEVGRQRAAFNQVKAKLRDAGIQYRMFFPAWRLQPMVPKCLSPTHRQWRGLLTAKNHHHGRSIKRKNINLDTCVW</sequence>
<dbReference type="InterPro" id="IPR004244">
    <property type="entry name" value="Transposase_22"/>
</dbReference>
<evidence type="ECO:0000313" key="3">
    <source>
        <dbReference type="Proteomes" id="UP000694427"/>
    </source>
</evidence>
<protein>
    <recommendedName>
        <fullName evidence="4">L1 transposable element RRM domain-containing protein</fullName>
    </recommendedName>
</protein>
<keyword evidence="1" id="KW-0175">Coiled coil</keyword>
<reference evidence="2" key="1">
    <citation type="submission" date="2025-08" db="UniProtKB">
        <authorList>
            <consortium name="Ensembl"/>
        </authorList>
    </citation>
    <scope>IDENTIFICATION</scope>
</reference>
<dbReference type="PANTHER" id="PTHR11505">
    <property type="entry name" value="L1 TRANSPOSABLE ELEMENT-RELATED"/>
    <property type="match status" value="1"/>
</dbReference>
<evidence type="ECO:0000313" key="2">
    <source>
        <dbReference type="Ensembl" id="ENSCCRP00010083468.1"/>
    </source>
</evidence>
<reference evidence="2" key="2">
    <citation type="submission" date="2025-09" db="UniProtKB">
        <authorList>
            <consortium name="Ensembl"/>
        </authorList>
    </citation>
    <scope>IDENTIFICATION</scope>
</reference>
<accession>A0A8C1MXB6</accession>
<keyword evidence="3" id="KW-1185">Reference proteome</keyword>
<organism evidence="2 3">
    <name type="scientific">Cyprinus carpio</name>
    <name type="common">Common carp</name>
    <dbReference type="NCBI Taxonomy" id="7962"/>
    <lineage>
        <taxon>Eukaryota</taxon>
        <taxon>Metazoa</taxon>
        <taxon>Chordata</taxon>
        <taxon>Craniata</taxon>
        <taxon>Vertebrata</taxon>
        <taxon>Euteleostomi</taxon>
        <taxon>Actinopterygii</taxon>
        <taxon>Neopterygii</taxon>
        <taxon>Teleostei</taxon>
        <taxon>Ostariophysi</taxon>
        <taxon>Cypriniformes</taxon>
        <taxon>Cyprinidae</taxon>
        <taxon>Cyprininae</taxon>
        <taxon>Cyprinus</taxon>
    </lineage>
</organism>
<proteinExistence type="predicted"/>
<dbReference type="AlphaFoldDB" id="A0A8C1MXB6"/>
<feature type="coiled-coil region" evidence="1">
    <location>
        <begin position="156"/>
        <end position="190"/>
    </location>
</feature>
<evidence type="ECO:0008006" key="4">
    <source>
        <dbReference type="Google" id="ProtNLM"/>
    </source>
</evidence>
<dbReference type="Gene3D" id="3.30.70.1820">
    <property type="entry name" value="L1 transposable element, RRM domain"/>
    <property type="match status" value="1"/>
</dbReference>
<name>A0A8C1MXB6_CYPCA</name>
<dbReference type="Ensembl" id="ENSCCRT00010092585.1">
    <property type="protein sequence ID" value="ENSCCRP00010083468.1"/>
    <property type="gene ID" value="ENSCCRG00010036454.1"/>
</dbReference>
<evidence type="ECO:0000256" key="1">
    <source>
        <dbReference type="SAM" id="Coils"/>
    </source>
</evidence>
<dbReference type="Proteomes" id="UP000694427">
    <property type="component" value="Unplaced"/>
</dbReference>